<dbReference type="RefSeq" id="YP_002518387.1">
    <property type="nucleotide sequence ID" value="NC_011916.1"/>
</dbReference>
<keyword evidence="1" id="KW-0472">Membrane</keyword>
<protein>
    <submittedName>
        <fullName evidence="2">Uncharacterized protein</fullName>
    </submittedName>
</protein>
<organism evidence="2 3">
    <name type="scientific">Caulobacter vibrioides (strain NA1000 / CB15N)</name>
    <name type="common">Caulobacter crescentus</name>
    <dbReference type="NCBI Taxonomy" id="565050"/>
    <lineage>
        <taxon>Bacteria</taxon>
        <taxon>Pseudomonadati</taxon>
        <taxon>Pseudomonadota</taxon>
        <taxon>Alphaproteobacteria</taxon>
        <taxon>Caulobacterales</taxon>
        <taxon>Caulobacteraceae</taxon>
        <taxon>Caulobacter</taxon>
    </lineage>
</organism>
<gene>
    <name evidence="2" type="ordered locus">CCNA_03014</name>
</gene>
<evidence type="ECO:0000256" key="1">
    <source>
        <dbReference type="SAM" id="Phobius"/>
    </source>
</evidence>
<keyword evidence="1" id="KW-0812">Transmembrane</keyword>
<accession>A0A0H3CB71</accession>
<dbReference type="OrthoDB" id="10019809at2"/>
<evidence type="ECO:0000313" key="3">
    <source>
        <dbReference type="Proteomes" id="UP000001364"/>
    </source>
</evidence>
<feature type="transmembrane region" description="Helical" evidence="1">
    <location>
        <begin position="174"/>
        <end position="193"/>
    </location>
</feature>
<reference evidence="2 3" key="1">
    <citation type="journal article" date="2010" name="J. Bacteriol.">
        <title>The genetic basis of laboratory adaptation in Caulobacter crescentus.</title>
        <authorList>
            <person name="Marks M.E."/>
            <person name="Castro-Rojas C.M."/>
            <person name="Teiling C."/>
            <person name="Du L."/>
            <person name="Kapatral V."/>
            <person name="Walunas T.L."/>
            <person name="Crosson S."/>
        </authorList>
    </citation>
    <scope>NUCLEOTIDE SEQUENCE [LARGE SCALE GENOMIC DNA]</scope>
    <source>
        <strain evidence="3">NA1000 / CB15N</strain>
    </source>
</reference>
<proteinExistence type="predicted"/>
<sequence length="297" mass="33149">MGACMKPIGSDGKPIPTPPSLLSFWEVVGVYGRLGLWLGALFIGAVGIFILMDQPPFVQMDWSGLVQQVAAVVALIAIVIPALQVFFALTNRASGSLRPGRYGRLFERRFARFTPQQIEDILQDARAILATMSDSPKRRAWARWVEWLEQRSNLPLAERSGLKIGVYHPRRSKLWIDGAGVALVGALGSWLIWDQRSWMGWAFLGVLGSLFTWGLLATLTERLELSDDSLSYYAFRRQQWSVPRQHVALREAGSSEYQIYDVRTGRLLGEVKGETFGADIVEALADLFPPWLGDEVG</sequence>
<keyword evidence="1" id="KW-1133">Transmembrane helix</keyword>
<dbReference type="AlphaFoldDB" id="A0A0H3CB71"/>
<dbReference type="HOGENOM" id="CLU_935932_0_0_5"/>
<evidence type="ECO:0000313" key="2">
    <source>
        <dbReference type="EMBL" id="ACL96479.1"/>
    </source>
</evidence>
<keyword evidence="3" id="KW-1185">Reference proteome</keyword>
<dbReference type="KEGG" id="ccs:CCNA_03014"/>
<dbReference type="SMR" id="A0A0H3CB71"/>
<feature type="transmembrane region" description="Helical" evidence="1">
    <location>
        <begin position="199"/>
        <end position="219"/>
    </location>
</feature>
<dbReference type="RefSeq" id="WP_010920758.1">
    <property type="nucleotide sequence ID" value="NC_011916.1"/>
</dbReference>
<name>A0A0H3CB71_CAUVN</name>
<feature type="transmembrane region" description="Helical" evidence="1">
    <location>
        <begin position="64"/>
        <end position="89"/>
    </location>
</feature>
<dbReference type="EMBL" id="CP001340">
    <property type="protein sequence ID" value="ACL96479.1"/>
    <property type="molecule type" value="Genomic_DNA"/>
</dbReference>
<dbReference type="GeneID" id="7333303"/>
<dbReference type="Proteomes" id="UP000001364">
    <property type="component" value="Chromosome"/>
</dbReference>
<feature type="transmembrane region" description="Helical" evidence="1">
    <location>
        <begin position="34"/>
        <end position="52"/>
    </location>
</feature>